<feature type="region of interest" description="Disordered" evidence="1">
    <location>
        <begin position="342"/>
        <end position="371"/>
    </location>
</feature>
<evidence type="ECO:0008006" key="5">
    <source>
        <dbReference type="Google" id="ProtNLM"/>
    </source>
</evidence>
<organism evidence="3 4">
    <name type="scientific">Prevotella lacticifex</name>
    <dbReference type="NCBI Taxonomy" id="2854755"/>
    <lineage>
        <taxon>Bacteria</taxon>
        <taxon>Pseudomonadati</taxon>
        <taxon>Bacteroidota</taxon>
        <taxon>Bacteroidia</taxon>
        <taxon>Bacteroidales</taxon>
        <taxon>Prevotellaceae</taxon>
        <taxon>Prevotella</taxon>
    </lineage>
</organism>
<dbReference type="AlphaFoldDB" id="A0A9R1C8G3"/>
<feature type="transmembrane region" description="Helical" evidence="2">
    <location>
        <begin position="12"/>
        <end position="31"/>
    </location>
</feature>
<comment type="caution">
    <text evidence="3">The sequence shown here is derived from an EMBL/GenBank/DDBJ whole genome shotgun (WGS) entry which is preliminary data.</text>
</comment>
<dbReference type="RefSeq" id="WP_223930149.1">
    <property type="nucleotide sequence ID" value="NZ_BPTU01000004.1"/>
</dbReference>
<evidence type="ECO:0000256" key="1">
    <source>
        <dbReference type="SAM" id="MobiDB-lite"/>
    </source>
</evidence>
<name>A0A9R1C8G3_9BACT</name>
<accession>A0A9R1C8G3</accession>
<dbReference type="GeneID" id="72468860"/>
<feature type="compositionally biased region" description="Basic residues" evidence="1">
    <location>
        <begin position="362"/>
        <end position="371"/>
    </location>
</feature>
<sequence>MNKKLKFSWGHIVAFLVLIFIGYITFMGVTYESDGNFSKAGIGTTIILIVLMLFFIGAQYMKGVDEKFRKSIVWERIFMYASPIVFIICMIPYSHFWTVFKDGDEITKQFDSAIELSKNMFTDYDEYAHKRIDNYESMLNRVVSNKNLRPQEYRDLGLTGRNDNEQKRLMVKELELQLLSSNYDSLKTTATDWIDNVKGASVWNVFIIGNIKQIKTSMGSWNKDLASFAAKKINNEEYKGYNTVQIYSDHGKEISKVETALDNLKGLYTESSSPTPTAIITGILCYILLLFPYFIQRRNTKNIYRLFGQEGVHRTIRDSDEYLVGFQKETNRFEHRRQVRDAQVQEQDTQEKAQVNQPRQRGGLHGRIRME</sequence>
<feature type="transmembrane region" description="Helical" evidence="2">
    <location>
        <begin position="37"/>
        <end position="56"/>
    </location>
</feature>
<feature type="transmembrane region" description="Helical" evidence="2">
    <location>
        <begin position="277"/>
        <end position="295"/>
    </location>
</feature>
<keyword evidence="2" id="KW-0812">Transmembrane</keyword>
<reference evidence="3" key="1">
    <citation type="journal article" date="2022" name="Int. J. Syst. Evol. Microbiol.">
        <title>Prevotella lacticifex sp. nov., isolated from the rumen of cows.</title>
        <authorList>
            <person name="Shinkai T."/>
            <person name="Ikeyama N."/>
            <person name="Kumagai M."/>
            <person name="Ohmori H."/>
            <person name="Sakamoto M."/>
            <person name="Ohkuma M."/>
            <person name="Mitsumori M."/>
        </authorList>
    </citation>
    <scope>NUCLEOTIDE SEQUENCE</scope>
    <source>
        <strain evidence="3">R5076</strain>
    </source>
</reference>
<protein>
    <recommendedName>
        <fullName evidence="5">DUF4407 domain-containing protein</fullName>
    </recommendedName>
</protein>
<gene>
    <name evidence="3" type="ORF">PRLR5076_08060</name>
</gene>
<keyword evidence="4" id="KW-1185">Reference proteome</keyword>
<evidence type="ECO:0000313" key="4">
    <source>
        <dbReference type="Proteomes" id="UP000825483"/>
    </source>
</evidence>
<dbReference type="EMBL" id="BPUB01000001">
    <property type="protein sequence ID" value="GJG57955.1"/>
    <property type="molecule type" value="Genomic_DNA"/>
</dbReference>
<keyword evidence="2" id="KW-1133">Transmembrane helix</keyword>
<evidence type="ECO:0000313" key="3">
    <source>
        <dbReference type="EMBL" id="GJG57955.1"/>
    </source>
</evidence>
<feature type="transmembrane region" description="Helical" evidence="2">
    <location>
        <begin position="77"/>
        <end position="100"/>
    </location>
</feature>
<dbReference type="Proteomes" id="UP000825483">
    <property type="component" value="Unassembled WGS sequence"/>
</dbReference>
<evidence type="ECO:0000256" key="2">
    <source>
        <dbReference type="SAM" id="Phobius"/>
    </source>
</evidence>
<keyword evidence="2" id="KW-0472">Membrane</keyword>
<feature type="compositionally biased region" description="Polar residues" evidence="1">
    <location>
        <begin position="344"/>
        <end position="359"/>
    </location>
</feature>
<proteinExistence type="predicted"/>